<evidence type="ECO:0000259" key="3">
    <source>
        <dbReference type="Pfam" id="PF00817"/>
    </source>
</evidence>
<dbReference type="Proteomes" id="UP000198802">
    <property type="component" value="Unassembled WGS sequence"/>
</dbReference>
<protein>
    <submittedName>
        <fullName evidence="4">Protein ImuB</fullName>
    </submittedName>
</protein>
<evidence type="ECO:0000313" key="5">
    <source>
        <dbReference type="Proteomes" id="UP000198802"/>
    </source>
</evidence>
<evidence type="ECO:0000256" key="2">
    <source>
        <dbReference type="SAM" id="MobiDB-lite"/>
    </source>
</evidence>
<gene>
    <name evidence="4" type="ORF">Ga0074812_1285</name>
</gene>
<feature type="region of interest" description="Disordered" evidence="2">
    <location>
        <begin position="395"/>
        <end position="477"/>
    </location>
</feature>
<feature type="domain" description="UmuC" evidence="3">
    <location>
        <begin position="26"/>
        <end position="153"/>
    </location>
</feature>
<dbReference type="InterPro" id="IPR050356">
    <property type="entry name" value="SulA_CellDiv_inhibitor"/>
</dbReference>
<feature type="compositionally biased region" description="Basic and acidic residues" evidence="2">
    <location>
        <begin position="403"/>
        <end position="433"/>
    </location>
</feature>
<organism evidence="4 5">
    <name type="scientific">Parafrankia irregularis</name>
    <dbReference type="NCBI Taxonomy" id="795642"/>
    <lineage>
        <taxon>Bacteria</taxon>
        <taxon>Bacillati</taxon>
        <taxon>Actinomycetota</taxon>
        <taxon>Actinomycetes</taxon>
        <taxon>Frankiales</taxon>
        <taxon>Frankiaceae</taxon>
        <taxon>Parafrankia</taxon>
    </lineage>
</organism>
<name>A0A0S4QX41_9ACTN</name>
<dbReference type="RefSeq" id="WP_091283541.1">
    <property type="nucleotide sequence ID" value="NZ_FAOZ01000028.1"/>
</dbReference>
<dbReference type="EMBL" id="FAOZ01000028">
    <property type="protein sequence ID" value="CUU59436.1"/>
    <property type="molecule type" value="Genomic_DNA"/>
</dbReference>
<keyword evidence="1" id="KW-0227">DNA damage</keyword>
<dbReference type="PANTHER" id="PTHR35369:SF2">
    <property type="entry name" value="BLR3025 PROTEIN"/>
    <property type="match status" value="1"/>
</dbReference>
<keyword evidence="5" id="KW-1185">Reference proteome</keyword>
<dbReference type="InterPro" id="IPR001126">
    <property type="entry name" value="UmuC"/>
</dbReference>
<feature type="compositionally biased region" description="Gly residues" evidence="2">
    <location>
        <begin position="440"/>
        <end position="456"/>
    </location>
</feature>
<dbReference type="CDD" id="cd03468">
    <property type="entry name" value="PolY_like"/>
    <property type="match status" value="1"/>
</dbReference>
<dbReference type="AlphaFoldDB" id="A0A0S4QX41"/>
<dbReference type="SUPFAM" id="SSF56672">
    <property type="entry name" value="DNA/RNA polymerases"/>
    <property type="match status" value="1"/>
</dbReference>
<proteinExistence type="predicted"/>
<reference evidence="5" key="1">
    <citation type="submission" date="2015-11" db="EMBL/GenBank/DDBJ databases">
        <authorList>
            <person name="Varghese N."/>
        </authorList>
    </citation>
    <scope>NUCLEOTIDE SEQUENCE [LARGE SCALE GENOMIC DNA]</scope>
    <source>
        <strain evidence="5">DSM 45899</strain>
    </source>
</reference>
<sequence length="570" mass="60190">MRPVPTRMLAVHIPDWPAVAAGRRPGEAVAVLAANQVHSAGPAARARGVHPGLRRREAQARCPDLVLVPADPDRDARAFEPVVATVEGVVPGAEVVRPGDCLVRSRGAARYFGGDGVAVAQVRGAVEACLENADLQAVVRVGVADGPFAALAAARLGRIVPPGGTPGFLAPLPVELLDRPELVDVLRRLGLATLGAFAGLPAADVLARFGPDGAVAHRLARGEDERPLTPRERPLDLSVSVEFEAPAERVEQAAFAARRLAEQAQERLRDSGLACTRIVIEAETEHGERRQRVWRHDGPLSVAGITDRVRWQLDGWLTGTAQEPGLTGRPTSGLVLVRVTPEGLLPGDGRQLGLWGEPGAASGRVDRALTRVQGLLGPGAVTIPVVEGGRDPSRRVRLVPWGEPREPAELREPGESREPAKPREPAGSREPAKAGRPRGHGGGPRIRGGRPGGCGRARGEGAPPWPGAVPAPAPATVHDEPLPALVLDEGGEPVGVSGRCTVTASPAWLSVDGAAPTRITGWAGPWPVDERWWDPAVGRRRARFQLVAADGSASLLFVEIGRWWLEATYD</sequence>
<dbReference type="PANTHER" id="PTHR35369">
    <property type="entry name" value="BLR3025 PROTEIN-RELATED"/>
    <property type="match status" value="1"/>
</dbReference>
<dbReference type="Gene3D" id="3.40.1170.60">
    <property type="match status" value="1"/>
</dbReference>
<dbReference type="GO" id="GO:0006281">
    <property type="term" value="P:DNA repair"/>
    <property type="evidence" value="ECO:0007669"/>
    <property type="project" value="InterPro"/>
</dbReference>
<dbReference type="InterPro" id="IPR043502">
    <property type="entry name" value="DNA/RNA_pol_sf"/>
</dbReference>
<evidence type="ECO:0000256" key="1">
    <source>
        <dbReference type="ARBA" id="ARBA00022763"/>
    </source>
</evidence>
<feature type="compositionally biased region" description="Pro residues" evidence="2">
    <location>
        <begin position="463"/>
        <end position="473"/>
    </location>
</feature>
<evidence type="ECO:0000313" key="4">
    <source>
        <dbReference type="EMBL" id="CUU59436.1"/>
    </source>
</evidence>
<dbReference type="Pfam" id="PF00817">
    <property type="entry name" value="IMS"/>
    <property type="match status" value="1"/>
</dbReference>
<accession>A0A0S4QX41</accession>